<proteinExistence type="predicted"/>
<dbReference type="Proteomes" id="UP001331561">
    <property type="component" value="Unassembled WGS sequence"/>
</dbReference>
<comment type="caution">
    <text evidence="2">The sequence shown here is derived from an EMBL/GenBank/DDBJ whole genome shotgun (WGS) entry which is preliminary data.</text>
</comment>
<dbReference type="RefSeq" id="WP_327598073.1">
    <property type="nucleotide sequence ID" value="NZ_JAYXHS010000001.1"/>
</dbReference>
<feature type="transmembrane region" description="Helical" evidence="1">
    <location>
        <begin position="365"/>
        <end position="383"/>
    </location>
</feature>
<keyword evidence="1" id="KW-0812">Transmembrane</keyword>
<feature type="transmembrane region" description="Helical" evidence="1">
    <location>
        <begin position="185"/>
        <end position="201"/>
    </location>
</feature>
<feature type="transmembrane region" description="Helical" evidence="1">
    <location>
        <begin position="158"/>
        <end position="178"/>
    </location>
</feature>
<evidence type="ECO:0008006" key="4">
    <source>
        <dbReference type="Google" id="ProtNLM"/>
    </source>
</evidence>
<feature type="transmembrane region" description="Helical" evidence="1">
    <location>
        <begin position="267"/>
        <end position="284"/>
    </location>
</feature>
<reference evidence="2 3" key="1">
    <citation type="submission" date="2024-01" db="EMBL/GenBank/DDBJ databases">
        <title>Uliginosibacterium soil sp. nov.</title>
        <authorList>
            <person name="Lv Y."/>
        </authorList>
    </citation>
    <scope>NUCLEOTIDE SEQUENCE [LARGE SCALE GENOMIC DNA]</scope>
    <source>
        <strain evidence="2 3">H3</strain>
    </source>
</reference>
<accession>A0ABU6K0J8</accession>
<evidence type="ECO:0000313" key="3">
    <source>
        <dbReference type="Proteomes" id="UP001331561"/>
    </source>
</evidence>
<name>A0ABU6K0J8_9RHOO</name>
<feature type="transmembrane region" description="Helical" evidence="1">
    <location>
        <begin position="21"/>
        <end position="40"/>
    </location>
</feature>
<keyword evidence="1" id="KW-1133">Transmembrane helix</keyword>
<keyword evidence="1" id="KW-0472">Membrane</keyword>
<feature type="transmembrane region" description="Helical" evidence="1">
    <location>
        <begin position="296"/>
        <end position="315"/>
    </location>
</feature>
<feature type="transmembrane region" description="Helical" evidence="1">
    <location>
        <begin position="534"/>
        <end position="552"/>
    </location>
</feature>
<organism evidence="2 3">
    <name type="scientific">Uliginosibacterium silvisoli</name>
    <dbReference type="NCBI Taxonomy" id="3114758"/>
    <lineage>
        <taxon>Bacteria</taxon>
        <taxon>Pseudomonadati</taxon>
        <taxon>Pseudomonadota</taxon>
        <taxon>Betaproteobacteria</taxon>
        <taxon>Rhodocyclales</taxon>
        <taxon>Zoogloeaceae</taxon>
        <taxon>Uliginosibacterium</taxon>
    </lineage>
</organism>
<feature type="transmembrane region" description="Helical" evidence="1">
    <location>
        <begin position="395"/>
        <end position="418"/>
    </location>
</feature>
<dbReference type="EMBL" id="JAYXHS010000001">
    <property type="protein sequence ID" value="MEC5385109.1"/>
    <property type="molecule type" value="Genomic_DNA"/>
</dbReference>
<evidence type="ECO:0000256" key="1">
    <source>
        <dbReference type="SAM" id="Phobius"/>
    </source>
</evidence>
<evidence type="ECO:0000313" key="2">
    <source>
        <dbReference type="EMBL" id="MEC5385109.1"/>
    </source>
</evidence>
<sequence>MKPSSAGSALCKLLSHRACRFLVCALISWLAVSAALWLVWPQLTAHGQVTNGSSGAVSLPWKFPTVGAGNRLAVSLNSNWLTPQVWRITPDDNLRDISVNGKAVALDGVRPGGLQDYTNGFEIDLGAYFVSGRNEVVFNVDNGGGDGGLDMRPVLGTARWTLIGLGFLPLLLGLCQMFRLRGTQTAILCLALVALCCYWAATPWNVRTHDVGNGDGHFDYIVYVATRLALPNPMEGWTFYHPPIYYMLGAVVWRWAQWLSLPAAESVQALSLALWLVFLTASAGTLRMMLRQRHGALILTTFAVAFWPSGIIHALRIGNDGALYATAAVAAWFMLRWWQARQRADLWAFSAVVALSLLCKSNATVLLGAGGLLVLSTLVSALWRRKARKSKRALLDLVIFSGVAGCGLALSFAVRIYYYLQGQITNWLIANVSGLNSGLAVPVDVKSFLPLDIPTFLTVPWINVGDDASGRGNFWNYLLRSSISGEFPFPGTLHRVLAILFGIAVLGLFILAIRRLFSGAGSRTRSGLYRYRPWLLLSLLWIASVAALRIQVPFACSNDFRYVLPIIVPAALYWVGCGRLARLLMFSIVPLSAIFFLSL</sequence>
<feature type="transmembrane region" description="Helical" evidence="1">
    <location>
        <begin position="572"/>
        <end position="597"/>
    </location>
</feature>
<gene>
    <name evidence="2" type="ORF">VVD49_05200</name>
</gene>
<feature type="transmembrane region" description="Helical" evidence="1">
    <location>
        <begin position="493"/>
        <end position="513"/>
    </location>
</feature>
<keyword evidence="3" id="KW-1185">Reference proteome</keyword>
<protein>
    <recommendedName>
        <fullName evidence="4">Glycosyltransferase RgtA/B/C/D-like domain-containing protein</fullName>
    </recommendedName>
</protein>